<dbReference type="AlphaFoldDB" id="A0A1Y1LH64"/>
<feature type="region of interest" description="Disordered" evidence="4">
    <location>
        <begin position="320"/>
        <end position="347"/>
    </location>
</feature>
<reference evidence="7" key="3">
    <citation type="submission" date="2019-08" db="EMBL/GenBank/DDBJ databases">
        <authorList>
            <consortium name="Photinus pyralis genome working group"/>
            <person name="Fallon T.R."/>
            <person name="Sander Lower S.E."/>
            <person name="Weng J.-K."/>
        </authorList>
    </citation>
    <scope>NUCLEOTIDE SEQUENCE</scope>
    <source>
        <strain evidence="7">1611_PpyrPB1</strain>
        <tissue evidence="7">Whole body</tissue>
    </source>
</reference>
<accession>A0A1Y1LH64</accession>
<evidence type="ECO:0000256" key="2">
    <source>
        <dbReference type="ARBA" id="ARBA00022884"/>
    </source>
</evidence>
<feature type="region of interest" description="Disordered" evidence="4">
    <location>
        <begin position="114"/>
        <end position="217"/>
    </location>
</feature>
<feature type="domain" description="RRM" evidence="5">
    <location>
        <begin position="3"/>
        <end position="74"/>
    </location>
</feature>
<protein>
    <recommendedName>
        <fullName evidence="5">RRM domain-containing protein</fullName>
    </recommendedName>
</protein>
<dbReference type="InterPro" id="IPR000504">
    <property type="entry name" value="RRM_dom"/>
</dbReference>
<dbReference type="Gene3D" id="3.30.70.330">
    <property type="match status" value="5"/>
</dbReference>
<dbReference type="SUPFAM" id="SSF54928">
    <property type="entry name" value="RNA-binding domain, RBD"/>
    <property type="match status" value="4"/>
</dbReference>
<feature type="compositionally biased region" description="Basic and acidic residues" evidence="4">
    <location>
        <begin position="118"/>
        <end position="129"/>
    </location>
</feature>
<feature type="compositionally biased region" description="Basic and acidic residues" evidence="4">
    <location>
        <begin position="141"/>
        <end position="151"/>
    </location>
</feature>
<dbReference type="InterPro" id="IPR050666">
    <property type="entry name" value="ESRP"/>
</dbReference>
<dbReference type="OrthoDB" id="2588702at2759"/>
<dbReference type="CDD" id="cd00590">
    <property type="entry name" value="RRM_SF"/>
    <property type="match status" value="1"/>
</dbReference>
<keyword evidence="8" id="KW-1185">Reference proteome</keyword>
<dbReference type="EMBL" id="VVIM01000007">
    <property type="protein sequence ID" value="KAB0795901.1"/>
    <property type="molecule type" value="Genomic_DNA"/>
</dbReference>
<feature type="compositionally biased region" description="Basic residues" evidence="4">
    <location>
        <begin position="130"/>
        <end position="140"/>
    </location>
</feature>
<dbReference type="GO" id="GO:0003723">
    <property type="term" value="F:RNA binding"/>
    <property type="evidence" value="ECO:0007669"/>
    <property type="project" value="UniProtKB-UniRule"/>
</dbReference>
<evidence type="ECO:0000259" key="5">
    <source>
        <dbReference type="PROSITE" id="PS50102"/>
    </source>
</evidence>
<dbReference type="CDD" id="cd12510">
    <property type="entry name" value="RRM1_RBM12_like"/>
    <property type="match status" value="1"/>
</dbReference>
<evidence type="ECO:0000256" key="4">
    <source>
        <dbReference type="SAM" id="MobiDB-lite"/>
    </source>
</evidence>
<dbReference type="PROSITE" id="PS50102">
    <property type="entry name" value="RRM"/>
    <property type="match status" value="3"/>
</dbReference>
<sequence>MSVIIRLQNLPWSANALDIRQFFSGLSIPEGGVHIVGGEQGDAFIAFSTDEDARQAFNLNGGRIKEIQIKLMLSSRTEMQKIIEAARNPLAAFMHQNATAQSMQAILPAVIPPLMPEVGRKDDPKDKGKRDRRRSRSRSRDRKDRSRERDRRDRRRRDRSRSRSRERRERRRKDRSTSRERRPSKDRDRRSKDRRRSEEKSGFSSNSNSDKEPNAKMWEEPPTVNILHQQQQTLLNPFLANNLEENRRNLNALASSSLLLQGNRNGFQNRNDTFGGNRNQDNWNSMGQSMHPMGNRPNFHGHVDRLNEPFQSVNRPMQNQFGDNQGVGFNRLPSRRPENRASRFDSGLSPMLSDRPSLLDLPRPDYNKNCCVSLRPYYGGYGEIRRFFHGIFIHNTGIKFVNDENGKRTGIIHIQFAQPDGKIEALQRNGLILKNNRMEIAHLDDSIFESTVDRYRPEFKSDSNDRRSSPDQYRAKSSPIMFKSSVPSNFSCIAVEDLPLFTKEQDMLKIFSDYSMLSCWLVNQQRHVVAFIKFANADDAKKAITEKGKYTFDGKPLDIRPCSDEEYASVSQDEVQVIDDDDEDKDIEIDKVYMRSDCVSLTGLPLKTSDRDISDFFSDVAIVPTNIHLVNSSVGFTGEAFCEFASAADAEIALEKNGLPLGSGTVAVDSVLRADMEDTLRGTSGLNLNCNGPRPMFNRGFGGNFGPRGPNSMGPRPPMRRPLPTPVNPSNMGSKGCTLLMENVPYKAGLNEILEFFDGFNVPPDNVLRRYNENGTPSGEAKVIFTNPQDAFQALQERHHKKIRDRPIYLSQC</sequence>
<dbReference type="Pfam" id="PF00076">
    <property type="entry name" value="RRM_1"/>
    <property type="match status" value="3"/>
</dbReference>
<dbReference type="CDD" id="cd12254">
    <property type="entry name" value="RRM_hnRNPH_ESRPs_RBM12_like"/>
    <property type="match status" value="1"/>
</dbReference>
<evidence type="ECO:0000256" key="3">
    <source>
        <dbReference type="PROSITE-ProRule" id="PRU00176"/>
    </source>
</evidence>
<name>A0A1Y1LH64_PHOPY</name>
<keyword evidence="2 3" id="KW-0694">RNA-binding</keyword>
<dbReference type="FunCoup" id="A0A1Y1LH64">
    <property type="interactions" value="1438"/>
</dbReference>
<dbReference type="InterPro" id="IPR012677">
    <property type="entry name" value="Nucleotide-bd_a/b_plait_sf"/>
</dbReference>
<dbReference type="Proteomes" id="UP000327044">
    <property type="component" value="Unassembled WGS sequence"/>
</dbReference>
<organism evidence="6">
    <name type="scientific">Photinus pyralis</name>
    <name type="common">Common eastern firefly</name>
    <name type="synonym">Lampyris pyralis</name>
    <dbReference type="NCBI Taxonomy" id="7054"/>
    <lineage>
        <taxon>Eukaryota</taxon>
        <taxon>Metazoa</taxon>
        <taxon>Ecdysozoa</taxon>
        <taxon>Arthropoda</taxon>
        <taxon>Hexapoda</taxon>
        <taxon>Insecta</taxon>
        <taxon>Pterygota</taxon>
        <taxon>Neoptera</taxon>
        <taxon>Endopterygota</taxon>
        <taxon>Coleoptera</taxon>
        <taxon>Polyphaga</taxon>
        <taxon>Elateriformia</taxon>
        <taxon>Elateroidea</taxon>
        <taxon>Lampyridae</taxon>
        <taxon>Lampyrinae</taxon>
        <taxon>Photinus</taxon>
    </lineage>
</organism>
<dbReference type="SMART" id="SM00360">
    <property type="entry name" value="RRM"/>
    <property type="match status" value="4"/>
</dbReference>
<feature type="compositionally biased region" description="Basic and acidic residues" evidence="4">
    <location>
        <begin position="175"/>
        <end position="201"/>
    </location>
</feature>
<dbReference type="EMBL" id="GEZM01061567">
    <property type="protein sequence ID" value="JAV70367.1"/>
    <property type="molecule type" value="Transcribed_RNA"/>
</dbReference>
<feature type="domain" description="RRM" evidence="5">
    <location>
        <begin position="737"/>
        <end position="813"/>
    </location>
</feature>
<feature type="domain" description="RRM" evidence="5">
    <location>
        <begin position="491"/>
        <end position="564"/>
    </location>
</feature>
<proteinExistence type="predicted"/>
<evidence type="ECO:0000313" key="6">
    <source>
        <dbReference type="EMBL" id="JAV70367.1"/>
    </source>
</evidence>
<reference evidence="6" key="1">
    <citation type="journal article" date="2016" name="Sci. Rep.">
        <title>Molecular characterization of firefly nuptial gifts: a multi-omics approach sheds light on postcopulatory sexual selection.</title>
        <authorList>
            <person name="Al-Wathiqui N."/>
            <person name="Fallon T.R."/>
            <person name="South A."/>
            <person name="Weng J.K."/>
            <person name="Lewis S.M."/>
        </authorList>
    </citation>
    <scope>NUCLEOTIDE SEQUENCE</scope>
</reference>
<evidence type="ECO:0000313" key="8">
    <source>
        <dbReference type="Proteomes" id="UP000327044"/>
    </source>
</evidence>
<evidence type="ECO:0000256" key="1">
    <source>
        <dbReference type="ARBA" id="ARBA00022737"/>
    </source>
</evidence>
<gene>
    <name evidence="7" type="ORF">PPYR_09962</name>
</gene>
<keyword evidence="1" id="KW-0677">Repeat</keyword>
<reference evidence="7 8" key="2">
    <citation type="journal article" date="2018" name="Elife">
        <title>Firefly genomes illuminate parallel origins of bioluminescence in beetles.</title>
        <authorList>
            <person name="Fallon T.R."/>
            <person name="Lower S.E."/>
            <person name="Chang C.H."/>
            <person name="Bessho-Uehara M."/>
            <person name="Martin G.J."/>
            <person name="Bewick A.J."/>
            <person name="Behringer M."/>
            <person name="Debat H.J."/>
            <person name="Wong I."/>
            <person name="Day J.C."/>
            <person name="Suvorov A."/>
            <person name="Silva C.J."/>
            <person name="Stanger-Hall K.F."/>
            <person name="Hall D.W."/>
            <person name="Schmitz R.J."/>
            <person name="Nelson D.R."/>
            <person name="Lewis S.M."/>
            <person name="Shigenobu S."/>
            <person name="Bybee S.M."/>
            <person name="Larracuente A.M."/>
            <person name="Oba Y."/>
            <person name="Weng J.K."/>
        </authorList>
    </citation>
    <scope>NUCLEOTIDE SEQUENCE [LARGE SCALE GENOMIC DNA]</scope>
    <source>
        <strain evidence="7">1611_PpyrPB1</strain>
        <tissue evidence="7">Whole body</tissue>
    </source>
</reference>
<dbReference type="InterPro" id="IPR035979">
    <property type="entry name" value="RBD_domain_sf"/>
</dbReference>
<dbReference type="PANTHER" id="PTHR13976">
    <property type="entry name" value="HETEROGENEOUS NUCLEAR RIBONUCLEOPROTEIN-RELATED"/>
    <property type="match status" value="1"/>
</dbReference>
<dbReference type="InParanoid" id="A0A1Y1LH64"/>
<evidence type="ECO:0000313" key="7">
    <source>
        <dbReference type="EMBL" id="KAB0795901.1"/>
    </source>
</evidence>